<keyword evidence="3" id="KW-1185">Reference proteome</keyword>
<dbReference type="AlphaFoldDB" id="A0A6L6U9W5"/>
<evidence type="ECO:0000313" key="2">
    <source>
        <dbReference type="EMBL" id="MUU77717.1"/>
    </source>
</evidence>
<protein>
    <recommendedName>
        <fullName evidence="4">DUF4097 family beta strand repeat protein</fullName>
    </recommendedName>
</protein>
<keyword evidence="1" id="KW-0732">Signal</keyword>
<dbReference type="RefSeq" id="WP_157362564.1">
    <property type="nucleotide sequence ID" value="NZ_WOWS01000001.1"/>
</dbReference>
<evidence type="ECO:0000313" key="3">
    <source>
        <dbReference type="Proteomes" id="UP000478208"/>
    </source>
</evidence>
<feature type="signal peptide" evidence="1">
    <location>
        <begin position="1"/>
        <end position="22"/>
    </location>
</feature>
<gene>
    <name evidence="2" type="ORF">GN138_04610</name>
</gene>
<evidence type="ECO:0000256" key="1">
    <source>
        <dbReference type="SAM" id="SignalP"/>
    </source>
</evidence>
<organism evidence="2 3">
    <name type="scientific">Winogradskyella endarachnes</name>
    <dbReference type="NCBI Taxonomy" id="2681965"/>
    <lineage>
        <taxon>Bacteria</taxon>
        <taxon>Pseudomonadati</taxon>
        <taxon>Bacteroidota</taxon>
        <taxon>Flavobacteriia</taxon>
        <taxon>Flavobacteriales</taxon>
        <taxon>Flavobacteriaceae</taxon>
        <taxon>Winogradskyella</taxon>
    </lineage>
</organism>
<evidence type="ECO:0008006" key="4">
    <source>
        <dbReference type="Google" id="ProtNLM"/>
    </source>
</evidence>
<sequence>MKTLFKLLALMLITLLQLNAQQHNIFNKSFDANSITTLDLNLDGVYVKIEESLDNKIHFNYTIEFDNYSKKAIEEQLEGINTIAKIVDSKLLFETFSETPLSDVVYSIESLHGITFEGDYMTFKETSEIRWRKPKKYFYGMNDDTKVETLKEYLKDLRGLDGEGRAQRIDSKNVKTLKTNFIIKIPADINLRIRSFDSHMTFKLDLTGLVNVNARNTNLQFMSLTNPLNNFDIANGKFRSNDLKGGAYKFNHVSDLKIASVDHLNIDSEFTTIIIGEVGREVKIVDFNGKYWLNNFSEGFKYFQMDTEYSEINLFYPEKSSYYIETYGTDTLHIYDKTNFEIEPNRKNELSKMFVIGKASNINKIQLNSVHGIIRFGKDFIEINE</sequence>
<comment type="caution">
    <text evidence="2">The sequence shown here is derived from an EMBL/GenBank/DDBJ whole genome shotgun (WGS) entry which is preliminary data.</text>
</comment>
<feature type="chain" id="PRO_5026675856" description="DUF4097 family beta strand repeat protein" evidence="1">
    <location>
        <begin position="23"/>
        <end position="385"/>
    </location>
</feature>
<name>A0A6L6U9W5_9FLAO</name>
<dbReference type="Proteomes" id="UP000478208">
    <property type="component" value="Unassembled WGS sequence"/>
</dbReference>
<reference evidence="2 3" key="1">
    <citation type="submission" date="2019-12" db="EMBL/GenBank/DDBJ databases">
        <authorList>
            <person name="Li J."/>
        </authorList>
    </citation>
    <scope>NUCLEOTIDE SEQUENCE [LARGE SCALE GENOMIC DNA]</scope>
    <source>
        <strain evidence="2 3">HL2-2</strain>
    </source>
</reference>
<accession>A0A6L6U9W5</accession>
<proteinExistence type="predicted"/>
<dbReference type="EMBL" id="WOWS01000001">
    <property type="protein sequence ID" value="MUU77717.1"/>
    <property type="molecule type" value="Genomic_DNA"/>
</dbReference>